<dbReference type="SUPFAM" id="SSF52413">
    <property type="entry name" value="UDP-glucose/GDP-mannose dehydrogenase C-terminal domain"/>
    <property type="match status" value="1"/>
</dbReference>
<organism evidence="12 13">
    <name type="scientific">Candidatus Cohnella colombiensis</name>
    <dbReference type="NCBI Taxonomy" id="3121368"/>
    <lineage>
        <taxon>Bacteria</taxon>
        <taxon>Bacillati</taxon>
        <taxon>Bacillota</taxon>
        <taxon>Bacilli</taxon>
        <taxon>Bacillales</taxon>
        <taxon>Paenibacillaceae</taxon>
        <taxon>Cohnella</taxon>
    </lineage>
</organism>
<feature type="binding site" evidence="9">
    <location>
        <begin position="250"/>
        <end position="254"/>
    </location>
    <ligand>
        <name>substrate</name>
    </ligand>
</feature>
<evidence type="ECO:0000256" key="4">
    <source>
        <dbReference type="ARBA" id="ARBA00023002"/>
    </source>
</evidence>
<dbReference type="InterPro" id="IPR028357">
    <property type="entry name" value="UDPglc_DH_bac"/>
</dbReference>
<dbReference type="Pfam" id="PF00984">
    <property type="entry name" value="UDPG_MGDP_dh"/>
    <property type="match status" value="1"/>
</dbReference>
<evidence type="ECO:0000256" key="5">
    <source>
        <dbReference type="ARBA" id="ARBA00023027"/>
    </source>
</evidence>
<dbReference type="PIRSF" id="PIRSF000124">
    <property type="entry name" value="UDPglc_GDPman_dh"/>
    <property type="match status" value="1"/>
</dbReference>
<evidence type="ECO:0000256" key="10">
    <source>
        <dbReference type="PIRSR" id="PIRSR500134-3"/>
    </source>
</evidence>
<name>A0AA95EXJ8_9BACL</name>
<evidence type="ECO:0000256" key="9">
    <source>
        <dbReference type="PIRSR" id="PIRSR500134-2"/>
    </source>
</evidence>
<evidence type="ECO:0000313" key="12">
    <source>
        <dbReference type="EMBL" id="WEK53133.1"/>
    </source>
</evidence>
<evidence type="ECO:0000256" key="3">
    <source>
        <dbReference type="ARBA" id="ARBA00012954"/>
    </source>
</evidence>
<keyword evidence="5 7" id="KW-0520">NAD</keyword>
<gene>
    <name evidence="12" type="ORF">P0Y55_11055</name>
</gene>
<dbReference type="InterPro" id="IPR017476">
    <property type="entry name" value="UDP-Glc/GDP-Man"/>
</dbReference>
<dbReference type="GO" id="GO:0000271">
    <property type="term" value="P:polysaccharide biosynthetic process"/>
    <property type="evidence" value="ECO:0007669"/>
    <property type="project" value="InterPro"/>
</dbReference>
<dbReference type="SUPFAM" id="SSF51735">
    <property type="entry name" value="NAD(P)-binding Rossmann-fold domains"/>
    <property type="match status" value="1"/>
</dbReference>
<feature type="binding site" evidence="10">
    <location>
        <position position="36"/>
    </location>
    <ligand>
        <name>NAD(+)</name>
        <dbReference type="ChEBI" id="CHEBI:57540"/>
    </ligand>
</feature>
<protein>
    <recommendedName>
        <fullName evidence="3 7">UDP-glucose 6-dehydrogenase</fullName>
        <ecNumber evidence="3 7">1.1.1.22</ecNumber>
    </recommendedName>
</protein>
<dbReference type="Gene3D" id="1.20.5.100">
    <property type="entry name" value="Cytochrome c1, transmembrane anchor, C-terminal"/>
    <property type="match status" value="1"/>
</dbReference>
<feature type="binding site" evidence="10">
    <location>
        <position position="328"/>
    </location>
    <ligand>
        <name>NAD(+)</name>
        <dbReference type="ChEBI" id="CHEBI:57540"/>
    </ligand>
</feature>
<dbReference type="NCBIfam" id="TIGR03026">
    <property type="entry name" value="NDP-sugDHase"/>
    <property type="match status" value="1"/>
</dbReference>
<dbReference type="InterPro" id="IPR008927">
    <property type="entry name" value="6-PGluconate_DH-like_C_sf"/>
</dbReference>
<dbReference type="InterPro" id="IPR036220">
    <property type="entry name" value="UDP-Glc/GDP-Man_DH_C_sf"/>
</dbReference>
<feature type="binding site" evidence="9">
    <location>
        <position position="205"/>
    </location>
    <ligand>
        <name>substrate</name>
    </ligand>
</feature>
<dbReference type="Gene3D" id="3.40.50.720">
    <property type="entry name" value="NAD(P)-binding Rossmann-like Domain"/>
    <property type="match status" value="2"/>
</dbReference>
<evidence type="ECO:0000259" key="11">
    <source>
        <dbReference type="SMART" id="SM00984"/>
    </source>
</evidence>
<evidence type="ECO:0000313" key="13">
    <source>
        <dbReference type="Proteomes" id="UP001178662"/>
    </source>
</evidence>
<evidence type="ECO:0000256" key="8">
    <source>
        <dbReference type="PIRSR" id="PIRSR500134-1"/>
    </source>
</evidence>
<feature type="binding site" evidence="10">
    <location>
        <position position="122"/>
    </location>
    <ligand>
        <name>NAD(+)</name>
        <dbReference type="ChEBI" id="CHEBI:57540"/>
    </ligand>
</feature>
<dbReference type="SMART" id="SM00984">
    <property type="entry name" value="UDPG_MGDP_dh_C"/>
    <property type="match status" value="1"/>
</dbReference>
<feature type="binding site" evidence="10">
    <location>
        <position position="156"/>
    </location>
    <ligand>
        <name>NAD(+)</name>
        <dbReference type="ChEBI" id="CHEBI:57540"/>
    </ligand>
</feature>
<reference evidence="12" key="1">
    <citation type="submission" date="2023-03" db="EMBL/GenBank/DDBJ databases">
        <title>Andean soil-derived lignocellulolytic bacterial consortium as a source of novel taxa and putative plastic-active enzymes.</title>
        <authorList>
            <person name="Diaz-Garcia L."/>
            <person name="Chuvochina M."/>
            <person name="Feuerriegel G."/>
            <person name="Bunk B."/>
            <person name="Sproer C."/>
            <person name="Streit W.R."/>
            <person name="Rodriguez L.M."/>
            <person name="Overmann J."/>
            <person name="Jimenez D.J."/>
        </authorList>
    </citation>
    <scope>NUCLEOTIDE SEQUENCE</scope>
    <source>
        <strain evidence="12">MAG 2441</strain>
    </source>
</reference>
<evidence type="ECO:0000256" key="2">
    <source>
        <dbReference type="ARBA" id="ARBA00006601"/>
    </source>
</evidence>
<evidence type="ECO:0000256" key="6">
    <source>
        <dbReference type="ARBA" id="ARBA00047473"/>
    </source>
</evidence>
<dbReference type="PANTHER" id="PTHR43750">
    <property type="entry name" value="UDP-GLUCOSE 6-DEHYDROGENASE TUAD"/>
    <property type="match status" value="1"/>
</dbReference>
<dbReference type="InterPro" id="IPR001732">
    <property type="entry name" value="UDP-Glc/GDP-Man_DH_N"/>
</dbReference>
<dbReference type="InterPro" id="IPR014026">
    <property type="entry name" value="UDP-Glc/GDP-Man_DH_dimer"/>
</dbReference>
<keyword evidence="13" id="KW-1185">Reference proteome</keyword>
<dbReference type="Proteomes" id="UP001178662">
    <property type="component" value="Chromosome"/>
</dbReference>
<feature type="active site" description="Nucleophile" evidence="8">
    <location>
        <position position="261"/>
    </location>
</feature>
<feature type="domain" description="UDP-glucose/GDP-mannose dehydrogenase C-terminal" evidence="11">
    <location>
        <begin position="314"/>
        <end position="415"/>
    </location>
</feature>
<accession>A0AA95EXJ8</accession>
<dbReference type="PANTHER" id="PTHR43750:SF3">
    <property type="entry name" value="UDP-GLUCOSE 6-DEHYDROGENASE TUAD"/>
    <property type="match status" value="1"/>
</dbReference>
<dbReference type="InterPro" id="IPR014027">
    <property type="entry name" value="UDP-Glc/GDP-Man_DH_C"/>
</dbReference>
<dbReference type="SUPFAM" id="SSF48179">
    <property type="entry name" value="6-phosphogluconate dehydrogenase C-terminal domain-like"/>
    <property type="match status" value="1"/>
</dbReference>
<feature type="binding site" evidence="10">
    <location>
        <position position="87"/>
    </location>
    <ligand>
        <name>NAD(+)</name>
        <dbReference type="ChEBI" id="CHEBI:57540"/>
    </ligand>
</feature>
<comment type="catalytic activity">
    <reaction evidence="6 7">
        <text>UDP-alpha-D-glucose + 2 NAD(+) + H2O = UDP-alpha-D-glucuronate + 2 NADH + 3 H(+)</text>
        <dbReference type="Rhea" id="RHEA:23596"/>
        <dbReference type="ChEBI" id="CHEBI:15377"/>
        <dbReference type="ChEBI" id="CHEBI:15378"/>
        <dbReference type="ChEBI" id="CHEBI:57540"/>
        <dbReference type="ChEBI" id="CHEBI:57945"/>
        <dbReference type="ChEBI" id="CHEBI:58052"/>
        <dbReference type="ChEBI" id="CHEBI:58885"/>
        <dbReference type="EC" id="1.1.1.22"/>
    </reaction>
</comment>
<comment type="pathway">
    <text evidence="1">Nucleotide-sugar biosynthesis; UDP-alpha-D-glucuronate biosynthesis; UDP-alpha-D-glucuronate from UDP-alpha-D-glucose: step 1/1.</text>
</comment>
<dbReference type="InterPro" id="IPR036291">
    <property type="entry name" value="NAD(P)-bd_dom_sf"/>
</dbReference>
<dbReference type="Pfam" id="PF03720">
    <property type="entry name" value="UDPG_MGDP_dh_C"/>
    <property type="match status" value="1"/>
</dbReference>
<keyword evidence="4 7" id="KW-0560">Oxidoreductase</keyword>
<comment type="similarity">
    <text evidence="2 7">Belongs to the UDP-glucose/GDP-mannose dehydrogenase family.</text>
</comment>
<dbReference type="PIRSF" id="PIRSF500134">
    <property type="entry name" value="UDPglc_DH_bac"/>
    <property type="match status" value="1"/>
</dbReference>
<dbReference type="GO" id="GO:0051287">
    <property type="term" value="F:NAD binding"/>
    <property type="evidence" value="ECO:0007669"/>
    <property type="project" value="InterPro"/>
</dbReference>
<sequence length="439" mass="47976">MSDILIMGMGYVGLTTAITFAELGWTVTGFDPDMMKLNLLRSGDLPFYEHGMKQLLTKQIAEGSIRFTEQPLQAIQDHSVIFLCVGTPSNSDGSANLSYVQQAALWIGQAMDAYKLVVVKSTVPVGTNENIRKWIVMNQATPVNFDIIMNPEFLREGSALADAMNPDRIVIGSDEEAATATLLKLYAKLSCPVIVTTPQAAIMIKYASNAFLATKISFINELARLCEPLDVSIVDVAQGMGYDPRIGNSFLKAGIGYGGSCFPKDVDALLYAADRNGLTLSIMEQVAKINRSQVVHVLSQWEQRVSSFAAMTVAVLGITFKPNTDDLREAPALTLIPALSAKQAIIRVHDPLAKLPANLLTDQVSQYESLEGALTGADAVILCTEWSDYVKADWSKLKASLNGRLFFDGRNAMDRQLLIRLGFEYYGVSHNGEYPSVTR</sequence>
<evidence type="ECO:0000256" key="1">
    <source>
        <dbReference type="ARBA" id="ARBA00004701"/>
    </source>
</evidence>
<feature type="binding site" evidence="10">
    <location>
        <position position="264"/>
    </location>
    <ligand>
        <name>NAD(+)</name>
        <dbReference type="ChEBI" id="CHEBI:57540"/>
    </ligand>
</feature>
<dbReference type="GO" id="GO:0003979">
    <property type="term" value="F:UDP-glucose 6-dehydrogenase activity"/>
    <property type="evidence" value="ECO:0007669"/>
    <property type="project" value="UniProtKB-EC"/>
</dbReference>
<proteinExistence type="inferred from homology"/>
<evidence type="ECO:0000256" key="7">
    <source>
        <dbReference type="PIRNR" id="PIRNR000124"/>
    </source>
</evidence>
<feature type="binding site" evidence="10">
    <location>
        <position position="31"/>
    </location>
    <ligand>
        <name>NAD(+)</name>
        <dbReference type="ChEBI" id="CHEBI:57540"/>
    </ligand>
</feature>
<dbReference type="EMBL" id="CP119317">
    <property type="protein sequence ID" value="WEK53133.1"/>
    <property type="molecule type" value="Genomic_DNA"/>
</dbReference>
<feature type="binding site" evidence="9">
    <location>
        <position position="258"/>
    </location>
    <ligand>
        <name>substrate</name>
    </ligand>
</feature>
<dbReference type="EC" id="1.1.1.22" evidence="3 7"/>
<feature type="binding site" evidence="9">
    <location>
        <position position="321"/>
    </location>
    <ligand>
        <name>substrate</name>
    </ligand>
</feature>
<feature type="binding site" evidence="9">
    <location>
        <begin position="153"/>
        <end position="156"/>
    </location>
    <ligand>
        <name>substrate</name>
    </ligand>
</feature>
<dbReference type="AlphaFoldDB" id="A0AA95EXJ8"/>
<dbReference type="Pfam" id="PF03721">
    <property type="entry name" value="UDPG_MGDP_dh_N"/>
    <property type="match status" value="1"/>
</dbReference>